<dbReference type="EMBL" id="CP059075">
    <property type="protein sequence ID" value="QRE03371.1"/>
    <property type="molecule type" value="Genomic_DNA"/>
</dbReference>
<feature type="domain" description="WYL" evidence="1">
    <location>
        <begin position="121"/>
        <end position="187"/>
    </location>
</feature>
<dbReference type="RefSeq" id="WP_086440543.1">
    <property type="nucleotide sequence ID" value="NZ_CP059075.1"/>
</dbReference>
<dbReference type="PROSITE" id="PS52050">
    <property type="entry name" value="WYL"/>
    <property type="match status" value="1"/>
</dbReference>
<proteinExistence type="predicted"/>
<dbReference type="InterPro" id="IPR057727">
    <property type="entry name" value="WCX_dom"/>
</dbReference>
<evidence type="ECO:0000259" key="2">
    <source>
        <dbReference type="Pfam" id="PF25583"/>
    </source>
</evidence>
<evidence type="ECO:0000313" key="3">
    <source>
        <dbReference type="EMBL" id="QRE03371.1"/>
    </source>
</evidence>
<evidence type="ECO:0000259" key="1">
    <source>
        <dbReference type="Pfam" id="PF13280"/>
    </source>
</evidence>
<dbReference type="InterPro" id="IPR051534">
    <property type="entry name" value="CBASS_pafABC_assoc_protein"/>
</dbReference>
<dbReference type="PANTHER" id="PTHR34580:SF9">
    <property type="entry name" value="SLL5097 PROTEIN"/>
    <property type="match status" value="1"/>
</dbReference>
<accession>A0A7U2NDY9</accession>
<gene>
    <name evidence="3" type="ORF">H0H26_10760</name>
</gene>
<sequence length="306" mass="36051">MIQNKISRQLLIINLLLENPEGLSKSQIVIFVEKKINLSNENFNYLDLAFKRDLKDIRNDFGIEVLFSRKSNIYTLSSFSIDDTRLELLLNSFKIFSSLLNSSGLPEYIIPEKRKASGLVHFSIITEAINQNKFLEFDYFKYDTNEINHKKIKPLALKESKNRWYLIGSYENQSDIRAFGLDRITDLYEVDQKFKSKISISEINNYYNDSFAMFTDEKVEFVKLSFDLRDGNYIKSFPMHHSQNCQLNSENNKYFITLNVRITLDFIMELLSRSWSLEVIEPLHLKEKIASIFQEALERNKLQEKI</sequence>
<dbReference type="AlphaFoldDB" id="A0A7U2NDY9"/>
<dbReference type="InterPro" id="IPR026881">
    <property type="entry name" value="WYL_dom"/>
</dbReference>
<evidence type="ECO:0000313" key="4">
    <source>
        <dbReference type="Proteomes" id="UP000596329"/>
    </source>
</evidence>
<name>A0A7U2NDY9_FLAPS</name>
<organism evidence="3 4">
    <name type="scientific">Flavobacterium psychrophilum</name>
    <dbReference type="NCBI Taxonomy" id="96345"/>
    <lineage>
        <taxon>Bacteria</taxon>
        <taxon>Pseudomonadati</taxon>
        <taxon>Bacteroidota</taxon>
        <taxon>Flavobacteriia</taxon>
        <taxon>Flavobacteriales</taxon>
        <taxon>Flavobacteriaceae</taxon>
        <taxon>Flavobacterium</taxon>
    </lineage>
</organism>
<dbReference type="PANTHER" id="PTHR34580">
    <property type="match status" value="1"/>
</dbReference>
<dbReference type="Proteomes" id="UP000596329">
    <property type="component" value="Chromosome"/>
</dbReference>
<feature type="domain" description="WCX" evidence="2">
    <location>
        <begin position="222"/>
        <end position="297"/>
    </location>
</feature>
<dbReference type="Pfam" id="PF25583">
    <property type="entry name" value="WCX"/>
    <property type="match status" value="1"/>
</dbReference>
<protein>
    <submittedName>
        <fullName evidence="3">WYL domain-containing protein</fullName>
    </submittedName>
</protein>
<dbReference type="Pfam" id="PF13280">
    <property type="entry name" value="WYL"/>
    <property type="match status" value="1"/>
</dbReference>
<reference evidence="3 4" key="1">
    <citation type="submission" date="2020-07" db="EMBL/GenBank/DDBJ databases">
        <title>Genomic characterization of Flavobacterium psychrophilum strains.</title>
        <authorList>
            <person name="Castillo D."/>
            <person name="Jorgensen J."/>
            <person name="Middelboe M."/>
        </authorList>
    </citation>
    <scope>NUCLEOTIDE SEQUENCE [LARGE SCALE GENOMIC DNA]</scope>
    <source>
        <strain evidence="3 4">FPS-R7</strain>
    </source>
</reference>